<dbReference type="NCBIfam" id="TIGR02669">
    <property type="entry name" value="SpoIID_LytB"/>
    <property type="match status" value="1"/>
</dbReference>
<sequence>MKNISPLLVLIIVISTLILAIPSIVVSFGSKEKNITDILASDLELPRNSIKDNISDTNPSSIAVSVYRDNSKKIEEFPLEEYVAGVVSSEMSPSFEFEALKAQAIAARTYILRLMLSDTKPGVGKGADVSDTQFHQVFKTKSELQGQWGDRYQTYISKIEDAVKATEGQILTYNGQPIEAQYFSTGNGFTENSEHYWKYPYPYLKSVESPWDKESPKYIQQMKLNVKEFETKLGVTVNNSAPLVKVVSTTPGKRVGVVEISGKEFTGKYIRETLGLASADFTITKEGNRIVIQTKGNGHGVGMSQWGANGMAKEGYSYIEIINHYYPGVNIDSSESFADKLIVQRE</sequence>
<accession>A0ABW4ML47</accession>
<organism evidence="2 3">
    <name type="scientific">Fredinandcohnia salidurans</name>
    <dbReference type="NCBI Taxonomy" id="2595041"/>
    <lineage>
        <taxon>Bacteria</taxon>
        <taxon>Bacillati</taxon>
        <taxon>Bacillota</taxon>
        <taxon>Bacilli</taxon>
        <taxon>Bacillales</taxon>
        <taxon>Bacillaceae</taxon>
        <taxon>Fredinandcohnia</taxon>
    </lineage>
</organism>
<dbReference type="PANTHER" id="PTHR30032">
    <property type="entry name" value="N-ACETYLMURAMOYL-L-ALANINE AMIDASE-RELATED"/>
    <property type="match status" value="1"/>
</dbReference>
<dbReference type="InterPro" id="IPR014225">
    <property type="entry name" value="Spore_II_D_firmicutes"/>
</dbReference>
<dbReference type="Proteomes" id="UP001597227">
    <property type="component" value="Unassembled WGS sequence"/>
</dbReference>
<proteinExistence type="predicted"/>
<gene>
    <name evidence="2" type="primary">spoIID</name>
    <name evidence="2" type="ORF">ACFSFW_00795</name>
</gene>
<feature type="domain" description="Sporulation stage II protein D amidase enhancer LytB N-terminal" evidence="1">
    <location>
        <begin position="68"/>
        <end position="173"/>
    </location>
</feature>
<reference evidence="3" key="1">
    <citation type="journal article" date="2019" name="Int. J. Syst. Evol. Microbiol.">
        <title>The Global Catalogue of Microorganisms (GCM) 10K type strain sequencing project: providing services to taxonomists for standard genome sequencing and annotation.</title>
        <authorList>
            <consortium name="The Broad Institute Genomics Platform"/>
            <consortium name="The Broad Institute Genome Sequencing Center for Infectious Disease"/>
            <person name="Wu L."/>
            <person name="Ma J."/>
        </authorList>
    </citation>
    <scope>NUCLEOTIDE SEQUENCE [LARGE SCALE GENOMIC DNA]</scope>
    <source>
        <strain evidence="3">CCUG 15531</strain>
    </source>
</reference>
<evidence type="ECO:0000313" key="3">
    <source>
        <dbReference type="Proteomes" id="UP001597227"/>
    </source>
</evidence>
<dbReference type="Pfam" id="PF08486">
    <property type="entry name" value="SpoIID"/>
    <property type="match status" value="1"/>
</dbReference>
<dbReference type="InterPro" id="IPR051922">
    <property type="entry name" value="Bact_Sporulation_Assoc"/>
</dbReference>
<dbReference type="InterPro" id="IPR013486">
    <property type="entry name" value="SpoIID/LytB"/>
</dbReference>
<comment type="caution">
    <text evidence="2">The sequence shown here is derived from an EMBL/GenBank/DDBJ whole genome shotgun (WGS) entry which is preliminary data.</text>
</comment>
<dbReference type="PANTHER" id="PTHR30032:SF4">
    <property type="entry name" value="AMIDASE ENHANCER"/>
    <property type="match status" value="1"/>
</dbReference>
<dbReference type="RefSeq" id="WP_388034491.1">
    <property type="nucleotide sequence ID" value="NZ_JBHUEK010000004.1"/>
</dbReference>
<dbReference type="InterPro" id="IPR013693">
    <property type="entry name" value="SpoIID/LytB_N"/>
</dbReference>
<keyword evidence="3" id="KW-1185">Reference proteome</keyword>
<evidence type="ECO:0000259" key="1">
    <source>
        <dbReference type="Pfam" id="PF08486"/>
    </source>
</evidence>
<name>A0ABW4ML47_9BACI</name>
<dbReference type="EMBL" id="JBHUEK010000004">
    <property type="protein sequence ID" value="MFD1777215.1"/>
    <property type="molecule type" value="Genomic_DNA"/>
</dbReference>
<dbReference type="NCBIfam" id="TIGR02870">
    <property type="entry name" value="spore_II_D"/>
    <property type="match status" value="1"/>
</dbReference>
<evidence type="ECO:0000313" key="2">
    <source>
        <dbReference type="EMBL" id="MFD1777215.1"/>
    </source>
</evidence>
<protein>
    <submittedName>
        <fullName evidence="2">Stage II sporulation protein D</fullName>
    </submittedName>
</protein>